<dbReference type="OrthoDB" id="2890192at2"/>
<protein>
    <submittedName>
        <fullName evidence="1">Uncharacterized protein</fullName>
    </submittedName>
</protein>
<dbReference type="AlphaFoldDB" id="A0A417YSU2"/>
<organism evidence="1 2">
    <name type="scientific">Neobacillus notoginsengisoli</name>
    <dbReference type="NCBI Taxonomy" id="1578198"/>
    <lineage>
        <taxon>Bacteria</taxon>
        <taxon>Bacillati</taxon>
        <taxon>Bacillota</taxon>
        <taxon>Bacilli</taxon>
        <taxon>Bacillales</taxon>
        <taxon>Bacillaceae</taxon>
        <taxon>Neobacillus</taxon>
    </lineage>
</organism>
<evidence type="ECO:0000313" key="1">
    <source>
        <dbReference type="EMBL" id="RHW39078.1"/>
    </source>
</evidence>
<name>A0A417YSU2_9BACI</name>
<dbReference type="RefSeq" id="WP_118921410.1">
    <property type="nucleotide sequence ID" value="NZ_QWEG01000008.1"/>
</dbReference>
<keyword evidence="2" id="KW-1185">Reference proteome</keyword>
<gene>
    <name evidence="1" type="ORF">D1B31_14060</name>
</gene>
<dbReference type="Proteomes" id="UP000284416">
    <property type="component" value="Unassembled WGS sequence"/>
</dbReference>
<evidence type="ECO:0000313" key="2">
    <source>
        <dbReference type="Proteomes" id="UP000284416"/>
    </source>
</evidence>
<sequence length="155" mass="18104">MANNQRGKRKKQNLKLPLTNYEQIRSEFPFVLDIRDGDQSGMASSQSVIRKTILLDDGTKILATEHIKDEKIAWFYYDYIDSNGLTLVKFHSESHDDGKKESKKYQTRTEPYHIHPSELKSLSNLSRFPNFDHRSLRSVVESLLIYRLINESKKS</sequence>
<reference evidence="1 2" key="1">
    <citation type="journal article" date="2017" name="Int. J. Syst. Evol. Microbiol.">
        <title>Bacillus notoginsengisoli sp. nov., a novel bacterium isolated from the rhizosphere of Panax notoginseng.</title>
        <authorList>
            <person name="Zhang M.Y."/>
            <person name="Cheng J."/>
            <person name="Cai Y."/>
            <person name="Zhang T.Y."/>
            <person name="Wu Y.Y."/>
            <person name="Manikprabhu D."/>
            <person name="Li W.J."/>
            <person name="Zhang Y.X."/>
        </authorList>
    </citation>
    <scope>NUCLEOTIDE SEQUENCE [LARGE SCALE GENOMIC DNA]</scope>
    <source>
        <strain evidence="1 2">JCM 30743</strain>
    </source>
</reference>
<accession>A0A417YSU2</accession>
<comment type="caution">
    <text evidence="1">The sequence shown here is derived from an EMBL/GenBank/DDBJ whole genome shotgun (WGS) entry which is preliminary data.</text>
</comment>
<proteinExistence type="predicted"/>
<dbReference type="EMBL" id="QWEG01000008">
    <property type="protein sequence ID" value="RHW39078.1"/>
    <property type="molecule type" value="Genomic_DNA"/>
</dbReference>